<dbReference type="InterPro" id="IPR024752">
    <property type="entry name" value="Myb/SANT-like_dom"/>
</dbReference>
<evidence type="ECO:0000313" key="3">
    <source>
        <dbReference type="Proteomes" id="UP000813463"/>
    </source>
</evidence>
<reference evidence="3" key="1">
    <citation type="journal article" date="2021" name="Nat. Commun.">
        <title>Genomic analyses provide insights into spinach domestication and the genetic basis of agronomic traits.</title>
        <authorList>
            <person name="Cai X."/>
            <person name="Sun X."/>
            <person name="Xu C."/>
            <person name="Sun H."/>
            <person name="Wang X."/>
            <person name="Ge C."/>
            <person name="Zhang Z."/>
            <person name="Wang Q."/>
            <person name="Fei Z."/>
            <person name="Jiao C."/>
            <person name="Wang Q."/>
        </authorList>
    </citation>
    <scope>NUCLEOTIDE SEQUENCE [LARGE SCALE GENOMIC DNA]</scope>
    <source>
        <strain evidence="3">cv. Varoflay</strain>
    </source>
</reference>
<keyword evidence="3" id="KW-1185">Reference proteome</keyword>
<organism evidence="3 4">
    <name type="scientific">Spinacia oleracea</name>
    <name type="common">Spinach</name>
    <dbReference type="NCBI Taxonomy" id="3562"/>
    <lineage>
        <taxon>Eukaryota</taxon>
        <taxon>Viridiplantae</taxon>
        <taxon>Streptophyta</taxon>
        <taxon>Embryophyta</taxon>
        <taxon>Tracheophyta</taxon>
        <taxon>Spermatophyta</taxon>
        <taxon>Magnoliopsida</taxon>
        <taxon>eudicotyledons</taxon>
        <taxon>Gunneridae</taxon>
        <taxon>Pentapetalae</taxon>
        <taxon>Caryophyllales</taxon>
        <taxon>Chenopodiaceae</taxon>
        <taxon>Chenopodioideae</taxon>
        <taxon>Anserineae</taxon>
        <taxon>Spinacia</taxon>
    </lineage>
</organism>
<feature type="compositionally biased region" description="Polar residues" evidence="1">
    <location>
        <begin position="182"/>
        <end position="193"/>
    </location>
</feature>
<dbReference type="PANTHER" id="PTHR46250:SF15">
    <property type="entry name" value="OS01G0523800 PROTEIN"/>
    <property type="match status" value="1"/>
</dbReference>
<feature type="compositionally biased region" description="Basic and acidic residues" evidence="1">
    <location>
        <begin position="195"/>
        <end position="204"/>
    </location>
</feature>
<gene>
    <name evidence="4" type="primary">LOC130460748</name>
</gene>
<feature type="region of interest" description="Disordered" evidence="1">
    <location>
        <begin position="163"/>
        <end position="214"/>
    </location>
</feature>
<reference evidence="4" key="2">
    <citation type="submission" date="2025-08" db="UniProtKB">
        <authorList>
            <consortium name="RefSeq"/>
        </authorList>
    </citation>
    <scope>IDENTIFICATION</scope>
    <source>
        <tissue evidence="4">Leaf</tissue>
    </source>
</reference>
<dbReference type="Pfam" id="PF12776">
    <property type="entry name" value="Myb_DNA-bind_3"/>
    <property type="match status" value="1"/>
</dbReference>
<evidence type="ECO:0000313" key="4">
    <source>
        <dbReference type="RefSeq" id="XP_056684255.1"/>
    </source>
</evidence>
<sequence length="314" mass="35758">MDIGQSSQGGRGKNKRSWTKAEEEVLINSLLEMTTDPSWKADGSFKSGFKNKLEEKLNDKFPGCGLKVVPHIESKIKWFRDKYNVLSEMFRTSGFSWDEEKKLILCERQSYDDFCKQHKNAQGLWNVPFPFFDQLATIYGCDRATGANSETFVQVVGNQQNETINLDKDQTDEDDDIEDTESVNQSNQSTPGEPSSKRSKEKTPKGKLRKRNLSGFMSDMNTHMSTIASALSTTQQHEQVIMAREQEVEEQKKTLINELLNVPGLTRYEALLASKKLASNPSDLSLFYQSPDDEWKKDFVLNLIHPHIRSNDSA</sequence>
<dbReference type="GeneID" id="130460748"/>
<name>A0ABM3QLK6_SPIOL</name>
<evidence type="ECO:0000259" key="2">
    <source>
        <dbReference type="Pfam" id="PF12776"/>
    </source>
</evidence>
<dbReference type="PANTHER" id="PTHR46250">
    <property type="entry name" value="MYB/SANT-LIKE DNA-BINDING DOMAIN PROTEIN-RELATED"/>
    <property type="match status" value="1"/>
</dbReference>
<protein>
    <recommendedName>
        <fullName evidence="2">Myb/SANT-like domain-containing protein</fullName>
    </recommendedName>
</protein>
<evidence type="ECO:0000256" key="1">
    <source>
        <dbReference type="SAM" id="MobiDB-lite"/>
    </source>
</evidence>
<feature type="domain" description="Myb/SANT-like" evidence="2">
    <location>
        <begin position="17"/>
        <end position="110"/>
    </location>
</feature>
<feature type="compositionally biased region" description="Acidic residues" evidence="1">
    <location>
        <begin position="170"/>
        <end position="181"/>
    </location>
</feature>
<dbReference type="Proteomes" id="UP000813463">
    <property type="component" value="Chromosome 5"/>
</dbReference>
<proteinExistence type="predicted"/>
<accession>A0ABM3QLK6</accession>
<dbReference type="RefSeq" id="XP_056684255.1">
    <property type="nucleotide sequence ID" value="XM_056828277.1"/>
</dbReference>